<name>A0A6J2Y560_SITOR</name>
<dbReference type="RefSeq" id="XP_030758943.1">
    <property type="nucleotide sequence ID" value="XM_030903083.1"/>
</dbReference>
<dbReference type="InParanoid" id="A0A6J2Y560"/>
<gene>
    <name evidence="2" type="primary">LOC115884487</name>
</gene>
<dbReference type="KEGG" id="soy:115884487"/>
<protein>
    <submittedName>
        <fullName evidence="2">Uncharacterized protein LOC115884487</fullName>
    </submittedName>
</protein>
<dbReference type="PANTHER" id="PTHR35450:SF2">
    <property type="entry name" value="REVERSE TRANSCRIPTASE DOMAIN-CONTAINING PROTEIN"/>
    <property type="match status" value="1"/>
</dbReference>
<proteinExistence type="predicted"/>
<accession>A0A6J2Y560</accession>
<organism evidence="1 2">
    <name type="scientific">Sitophilus oryzae</name>
    <name type="common">Rice weevil</name>
    <name type="synonym">Curculio oryzae</name>
    <dbReference type="NCBI Taxonomy" id="7048"/>
    <lineage>
        <taxon>Eukaryota</taxon>
        <taxon>Metazoa</taxon>
        <taxon>Ecdysozoa</taxon>
        <taxon>Arthropoda</taxon>
        <taxon>Hexapoda</taxon>
        <taxon>Insecta</taxon>
        <taxon>Pterygota</taxon>
        <taxon>Neoptera</taxon>
        <taxon>Endopterygota</taxon>
        <taxon>Coleoptera</taxon>
        <taxon>Polyphaga</taxon>
        <taxon>Cucujiformia</taxon>
        <taxon>Curculionidae</taxon>
        <taxon>Dryophthorinae</taxon>
        <taxon>Sitophilus</taxon>
    </lineage>
</organism>
<dbReference type="Proteomes" id="UP000504635">
    <property type="component" value="Unplaced"/>
</dbReference>
<evidence type="ECO:0000313" key="1">
    <source>
        <dbReference type="Proteomes" id="UP000504635"/>
    </source>
</evidence>
<evidence type="ECO:0000313" key="2">
    <source>
        <dbReference type="RefSeq" id="XP_030758943.1"/>
    </source>
</evidence>
<keyword evidence="1" id="KW-1185">Reference proteome</keyword>
<dbReference type="GeneID" id="115884487"/>
<dbReference type="AlphaFoldDB" id="A0A6J2Y560"/>
<dbReference type="OrthoDB" id="5962029at2759"/>
<reference evidence="2" key="1">
    <citation type="submission" date="2025-08" db="UniProtKB">
        <authorList>
            <consortium name="RefSeq"/>
        </authorList>
    </citation>
    <scope>IDENTIFICATION</scope>
    <source>
        <tissue evidence="2">Gonads</tissue>
    </source>
</reference>
<dbReference type="PANTHER" id="PTHR35450">
    <property type="entry name" value="REVERSE TRANSCRIPTASE DOMAIN-CONTAINING PROTEIN"/>
    <property type="match status" value="1"/>
</dbReference>
<sequence>MNPMSTLLNHTTAGYKIDQGNGKRLNHLLYMDDLKLYGETPSKLNYLIETVQVFSMDIRMSFGFDKCATVNIKRGKIEDRQQVICNIKQLAPKDTYRYLGLAQNSTIDHTTIKREIREKYNTRLMKLLNTKLSGYNLIKAINAWAIPVLTYSFGVVKWSNTDLEDLDRLTRRQLTKFRNLHTNSSVCRLYVPRRMGGRGLLNIKDLCLKQENGMRQRFMSSSCAIMRLIVAQDKGYTPLNLSCRNRIDKPISIEERVAGWKNGALHGRYPKSLQSEGVDLHSSLAWLKDGKLFPETEGFMMAIQDGVMRTRNYEKNILKQDVVDVCRKCSMRGETIEHITSGCSTLADNAYLGRHNQLAKIIHQQLAIKSELLSKTSPPYYKYSPQPVLESRDTVLYWDRPIITDRTVDHNRPDILFIDKINKTGVIIDIAVPLSRRIKQTETDKITKYENLSYDLKNVWNLKTVKILPFVISVEGIISTEFQKNLKEINLPCSIAKVGQRAVLLQTCHIVRKFLN</sequence>